<organism evidence="5 6">
    <name type="scientific">Cloeon dipterum</name>
    <dbReference type="NCBI Taxonomy" id="197152"/>
    <lineage>
        <taxon>Eukaryota</taxon>
        <taxon>Metazoa</taxon>
        <taxon>Ecdysozoa</taxon>
        <taxon>Arthropoda</taxon>
        <taxon>Hexapoda</taxon>
        <taxon>Insecta</taxon>
        <taxon>Pterygota</taxon>
        <taxon>Palaeoptera</taxon>
        <taxon>Ephemeroptera</taxon>
        <taxon>Pisciforma</taxon>
        <taxon>Baetidae</taxon>
        <taxon>Cloeon</taxon>
    </lineage>
</organism>
<feature type="domain" description="CCHC-type" evidence="3">
    <location>
        <begin position="428"/>
        <end position="444"/>
    </location>
</feature>
<name>A0A8S1DW31_9INSE</name>
<dbReference type="SUPFAM" id="SSF57756">
    <property type="entry name" value="Retrovirus zinc finger-like domains"/>
    <property type="match status" value="1"/>
</dbReference>
<dbReference type="Gene3D" id="4.10.60.10">
    <property type="entry name" value="Zinc finger, CCHC-type"/>
    <property type="match status" value="1"/>
</dbReference>
<keyword evidence="6" id="KW-1185">Reference proteome</keyword>
<evidence type="ECO:0000256" key="1">
    <source>
        <dbReference type="PROSITE-ProRule" id="PRU00047"/>
    </source>
</evidence>
<feature type="compositionally biased region" description="Low complexity" evidence="2">
    <location>
        <begin position="487"/>
        <end position="497"/>
    </location>
</feature>
<gene>
    <name evidence="4" type="ORF">CLODIP_2_CD12874</name>
    <name evidence="5" type="ORF">CLODIP_2_CD15015</name>
</gene>
<sequence>MNQEPAPPSQDQAQPQVPTPGFPSPQPTGEASGNVPLQPEHGAPGYQPSMQIMPISSWPPAPTLSAHVLQYGGDNDETKVDEFIRSVGRLRHLWPNYSEEQLVGTALAHLTGAAYDFISSLPGHREFSLESLKEALKREFEPAEDYEDRERIYYSIKKDEWESVHEFRQRVVAEARALIRLRPTYAGETATSRRSLQDRMTKSQFLRGLPERLYGKLIGREKEDFDELVKLADKFHKHMEKEKKNLQADVVTPAVRVGQEKAAYTMPPPAAGSTIHYAAQANIPGAVVHYPAQANIPSQHPASGLLSSQTNAAFAAPYASQAQPNWTPATQPGWQPHVQLQPHPYSANPALPSWQQYAQQPPQQCPAPANTAQPGWQQYAPRPPQQCSVPGQGQWAAEASPVMSTQNQATLNPRSKSATQGKGKGAFRCHRCYQEGHISRDCPKPCGYCNLGGHTMSRCPELPCPACQGKGHLPTRCPTAVPPQAPAPVSTPQKNAN</sequence>
<feature type="region of interest" description="Disordered" evidence="2">
    <location>
        <begin position="1"/>
        <end position="54"/>
    </location>
</feature>
<dbReference type="InterPro" id="IPR036875">
    <property type="entry name" value="Znf_CCHC_sf"/>
</dbReference>
<evidence type="ECO:0000313" key="4">
    <source>
        <dbReference type="EMBL" id="CAB3382251.1"/>
    </source>
</evidence>
<keyword evidence="1" id="KW-0863">Zinc-finger</keyword>
<accession>A0A8S1DW31</accession>
<evidence type="ECO:0000256" key="2">
    <source>
        <dbReference type="SAM" id="MobiDB-lite"/>
    </source>
</evidence>
<dbReference type="EMBL" id="CADEPI010000262">
    <property type="protein sequence ID" value="CAB3382251.1"/>
    <property type="molecule type" value="Genomic_DNA"/>
</dbReference>
<comment type="caution">
    <text evidence="5">The sequence shown here is derived from an EMBL/GenBank/DDBJ whole genome shotgun (WGS) entry which is preliminary data.</text>
</comment>
<protein>
    <recommendedName>
        <fullName evidence="3">CCHC-type domain-containing protein</fullName>
    </recommendedName>
</protein>
<dbReference type="InterPro" id="IPR001878">
    <property type="entry name" value="Znf_CCHC"/>
</dbReference>
<dbReference type="AlphaFoldDB" id="A0A8S1DW31"/>
<keyword evidence="1" id="KW-0479">Metal-binding</keyword>
<dbReference type="PANTHER" id="PTHR33223:SF6">
    <property type="entry name" value="CCHC-TYPE DOMAIN-CONTAINING PROTEIN"/>
    <property type="match status" value="1"/>
</dbReference>
<feature type="compositionally biased region" description="Pro residues" evidence="2">
    <location>
        <begin position="17"/>
        <end position="26"/>
    </location>
</feature>
<dbReference type="GO" id="GO:0008270">
    <property type="term" value="F:zinc ion binding"/>
    <property type="evidence" value="ECO:0007669"/>
    <property type="project" value="UniProtKB-KW"/>
</dbReference>
<feature type="region of interest" description="Disordered" evidence="2">
    <location>
        <begin position="478"/>
        <end position="497"/>
    </location>
</feature>
<evidence type="ECO:0000259" key="3">
    <source>
        <dbReference type="PROSITE" id="PS50158"/>
    </source>
</evidence>
<feature type="compositionally biased region" description="Low complexity" evidence="2">
    <location>
        <begin position="358"/>
        <end position="374"/>
    </location>
</feature>
<proteinExistence type="predicted"/>
<dbReference type="SMART" id="SM00343">
    <property type="entry name" value="ZnF_C2HC"/>
    <property type="match status" value="3"/>
</dbReference>
<dbReference type="GO" id="GO:0003676">
    <property type="term" value="F:nucleic acid binding"/>
    <property type="evidence" value="ECO:0007669"/>
    <property type="project" value="InterPro"/>
</dbReference>
<dbReference type="Proteomes" id="UP000494165">
    <property type="component" value="Unassembled WGS sequence"/>
</dbReference>
<evidence type="ECO:0000313" key="5">
    <source>
        <dbReference type="EMBL" id="CAB3388318.1"/>
    </source>
</evidence>
<dbReference type="PROSITE" id="PS50158">
    <property type="entry name" value="ZF_CCHC"/>
    <property type="match status" value="1"/>
</dbReference>
<feature type="region of interest" description="Disordered" evidence="2">
    <location>
        <begin position="358"/>
        <end position="392"/>
    </location>
</feature>
<dbReference type="PANTHER" id="PTHR33223">
    <property type="entry name" value="CCHC-TYPE DOMAIN-CONTAINING PROTEIN"/>
    <property type="match status" value="1"/>
</dbReference>
<dbReference type="EMBL" id="CADEPI010000746">
    <property type="protein sequence ID" value="CAB3388318.1"/>
    <property type="molecule type" value="Genomic_DNA"/>
</dbReference>
<evidence type="ECO:0000313" key="6">
    <source>
        <dbReference type="Proteomes" id="UP000494165"/>
    </source>
</evidence>
<keyword evidence="1" id="KW-0862">Zinc</keyword>
<reference evidence="5 6" key="1">
    <citation type="submission" date="2020-04" db="EMBL/GenBank/DDBJ databases">
        <authorList>
            <person name="Alioto T."/>
            <person name="Alioto T."/>
            <person name="Gomez Garrido J."/>
        </authorList>
    </citation>
    <scope>NUCLEOTIDE SEQUENCE [LARGE SCALE GENOMIC DNA]</scope>
</reference>
<dbReference type="OrthoDB" id="6367123at2759"/>